<accession>A0AAD2D0S0</accession>
<evidence type="ECO:0000313" key="3">
    <source>
        <dbReference type="Proteomes" id="UP001295684"/>
    </source>
</evidence>
<comment type="caution">
    <text evidence="2">The sequence shown here is derived from an EMBL/GenBank/DDBJ whole genome shotgun (WGS) entry which is preliminary data.</text>
</comment>
<evidence type="ECO:0000256" key="1">
    <source>
        <dbReference type="SAM" id="MobiDB-lite"/>
    </source>
</evidence>
<feature type="compositionally biased region" description="Basic residues" evidence="1">
    <location>
        <begin position="43"/>
        <end position="52"/>
    </location>
</feature>
<organism evidence="2 3">
    <name type="scientific">Euplotes crassus</name>
    <dbReference type="NCBI Taxonomy" id="5936"/>
    <lineage>
        <taxon>Eukaryota</taxon>
        <taxon>Sar</taxon>
        <taxon>Alveolata</taxon>
        <taxon>Ciliophora</taxon>
        <taxon>Intramacronucleata</taxon>
        <taxon>Spirotrichea</taxon>
        <taxon>Hypotrichia</taxon>
        <taxon>Euplotida</taxon>
        <taxon>Euplotidae</taxon>
        <taxon>Moneuplotes</taxon>
    </lineage>
</organism>
<dbReference type="EMBL" id="CAMPGE010017761">
    <property type="protein sequence ID" value="CAI2376221.1"/>
    <property type="molecule type" value="Genomic_DNA"/>
</dbReference>
<dbReference type="AlphaFoldDB" id="A0AAD2D0S0"/>
<gene>
    <name evidence="2" type="ORF">ECRASSUSDP1_LOCUS17590</name>
</gene>
<dbReference type="Proteomes" id="UP001295684">
    <property type="component" value="Unassembled WGS sequence"/>
</dbReference>
<sequence>MIDNKSKDHKADFDSLMNFLSHQKKERLQTHQSTRVNSQLRGAQKKQVVKKRPVTNKPWRRPKVWVNEFNKYPDAIKCKDLTPQEIYKINLIKRTYEIGADKIQKDKSIKEPMMTKMGKDMMDRKKKENLKYAETVREKEMFEWRNRRRLIATGKATQYRHGAWVPNMKPQEEFDHKTVDRVHYRKRTLGKINDQPLQQNKFKVGIPHRYVG</sequence>
<reference evidence="2" key="1">
    <citation type="submission" date="2023-07" db="EMBL/GenBank/DDBJ databases">
        <authorList>
            <consortium name="AG Swart"/>
            <person name="Singh M."/>
            <person name="Singh A."/>
            <person name="Seah K."/>
            <person name="Emmerich C."/>
        </authorList>
    </citation>
    <scope>NUCLEOTIDE SEQUENCE</scope>
    <source>
        <strain evidence="2">DP1</strain>
    </source>
</reference>
<proteinExistence type="predicted"/>
<feature type="compositionally biased region" description="Polar residues" evidence="1">
    <location>
        <begin position="30"/>
        <end position="41"/>
    </location>
</feature>
<protein>
    <submittedName>
        <fullName evidence="2">Uncharacterized protein</fullName>
    </submittedName>
</protein>
<feature type="region of interest" description="Disordered" evidence="1">
    <location>
        <begin position="25"/>
        <end position="52"/>
    </location>
</feature>
<name>A0AAD2D0S0_EUPCR</name>
<evidence type="ECO:0000313" key="2">
    <source>
        <dbReference type="EMBL" id="CAI2376221.1"/>
    </source>
</evidence>
<keyword evidence="3" id="KW-1185">Reference proteome</keyword>